<feature type="region of interest" description="Disordered" evidence="1">
    <location>
        <begin position="1"/>
        <end position="22"/>
    </location>
</feature>
<accession>A0A9Q1JHG2</accession>
<sequence>MYIDDTPPFCRNRDVETTSGQTGPFCFVQEVTVAGHRERRATPDQKDWSLPGRGGSRLPDDPSGSCNHQPDENGIASREVRLSDDKSRAGGVWLPWQQV</sequence>
<comment type="caution">
    <text evidence="2">The sequence shown here is derived from an EMBL/GenBank/DDBJ whole genome shotgun (WGS) entry which is preliminary data.</text>
</comment>
<evidence type="ECO:0000313" key="3">
    <source>
        <dbReference type="Proteomes" id="UP001152622"/>
    </source>
</evidence>
<dbReference type="Proteomes" id="UP001152622">
    <property type="component" value="Chromosome 1"/>
</dbReference>
<proteinExistence type="predicted"/>
<keyword evidence="3" id="KW-1185">Reference proteome</keyword>
<evidence type="ECO:0000256" key="1">
    <source>
        <dbReference type="SAM" id="MobiDB-lite"/>
    </source>
</evidence>
<gene>
    <name evidence="2" type="ORF">SKAU_G00037570</name>
</gene>
<organism evidence="2 3">
    <name type="scientific">Synaphobranchus kaupii</name>
    <name type="common">Kaup's arrowtooth eel</name>
    <dbReference type="NCBI Taxonomy" id="118154"/>
    <lineage>
        <taxon>Eukaryota</taxon>
        <taxon>Metazoa</taxon>
        <taxon>Chordata</taxon>
        <taxon>Craniata</taxon>
        <taxon>Vertebrata</taxon>
        <taxon>Euteleostomi</taxon>
        <taxon>Actinopterygii</taxon>
        <taxon>Neopterygii</taxon>
        <taxon>Teleostei</taxon>
        <taxon>Anguilliformes</taxon>
        <taxon>Synaphobranchidae</taxon>
        <taxon>Synaphobranchus</taxon>
    </lineage>
</organism>
<feature type="compositionally biased region" description="Basic and acidic residues" evidence="1">
    <location>
        <begin position="78"/>
        <end position="88"/>
    </location>
</feature>
<dbReference type="AlphaFoldDB" id="A0A9Q1JHG2"/>
<reference evidence="2" key="1">
    <citation type="journal article" date="2023" name="Science">
        <title>Genome structures resolve the early diversification of teleost fishes.</title>
        <authorList>
            <person name="Parey E."/>
            <person name="Louis A."/>
            <person name="Montfort J."/>
            <person name="Bouchez O."/>
            <person name="Roques C."/>
            <person name="Iampietro C."/>
            <person name="Lluch J."/>
            <person name="Castinel A."/>
            <person name="Donnadieu C."/>
            <person name="Desvignes T."/>
            <person name="Floi Bucao C."/>
            <person name="Jouanno E."/>
            <person name="Wen M."/>
            <person name="Mejri S."/>
            <person name="Dirks R."/>
            <person name="Jansen H."/>
            <person name="Henkel C."/>
            <person name="Chen W.J."/>
            <person name="Zahm M."/>
            <person name="Cabau C."/>
            <person name="Klopp C."/>
            <person name="Thompson A.W."/>
            <person name="Robinson-Rechavi M."/>
            <person name="Braasch I."/>
            <person name="Lecointre G."/>
            <person name="Bobe J."/>
            <person name="Postlethwait J.H."/>
            <person name="Berthelot C."/>
            <person name="Roest Crollius H."/>
            <person name="Guiguen Y."/>
        </authorList>
    </citation>
    <scope>NUCLEOTIDE SEQUENCE</scope>
    <source>
        <strain evidence="2">WJC10195</strain>
    </source>
</reference>
<name>A0A9Q1JHG2_SYNKA</name>
<feature type="region of interest" description="Disordered" evidence="1">
    <location>
        <begin position="36"/>
        <end position="99"/>
    </location>
</feature>
<protein>
    <submittedName>
        <fullName evidence="2">Uncharacterized protein</fullName>
    </submittedName>
</protein>
<dbReference type="EMBL" id="JAINUF010000001">
    <property type="protein sequence ID" value="KAJ8382979.1"/>
    <property type="molecule type" value="Genomic_DNA"/>
</dbReference>
<evidence type="ECO:0000313" key="2">
    <source>
        <dbReference type="EMBL" id="KAJ8382979.1"/>
    </source>
</evidence>